<dbReference type="Proteomes" id="UP000003179">
    <property type="component" value="Unassembled WGS sequence"/>
</dbReference>
<dbReference type="EMBL" id="ADZU01000041">
    <property type="protein sequence ID" value="EFS91185.1"/>
    <property type="molecule type" value="Genomic_DNA"/>
</dbReference>
<sequence length="67" mass="7367">MAIVTRTQHRGAVFGPDLSGRTNMVDVAMSQSDRYGNQVMGSQGISKELFSTHARVDDDALRPLFAR</sequence>
<organism evidence="1 2">
    <name type="scientific">Cutibacterium modestum HL044PA1</name>
    <dbReference type="NCBI Taxonomy" id="765109"/>
    <lineage>
        <taxon>Bacteria</taxon>
        <taxon>Bacillati</taxon>
        <taxon>Actinomycetota</taxon>
        <taxon>Actinomycetes</taxon>
        <taxon>Propionibacteriales</taxon>
        <taxon>Propionibacteriaceae</taxon>
        <taxon>Cutibacterium</taxon>
        <taxon>Cutibacterium modestum</taxon>
    </lineage>
</organism>
<evidence type="ECO:0000313" key="2">
    <source>
        <dbReference type="Proteomes" id="UP000003179"/>
    </source>
</evidence>
<comment type="caution">
    <text evidence="1">The sequence shown here is derived from an EMBL/GenBank/DDBJ whole genome shotgun (WGS) entry which is preliminary data.</text>
</comment>
<keyword evidence="2" id="KW-1185">Reference proteome</keyword>
<evidence type="ECO:0000313" key="1">
    <source>
        <dbReference type="EMBL" id="EFS91185.1"/>
    </source>
</evidence>
<gene>
    <name evidence="1" type="ORF">HMPREF9607_02475</name>
</gene>
<accession>A0ABN0C254</accession>
<protein>
    <submittedName>
        <fullName evidence="1">Uncharacterized protein</fullName>
    </submittedName>
</protein>
<proteinExistence type="predicted"/>
<name>A0ABN0C254_9ACTN</name>
<reference evidence="1" key="1">
    <citation type="submission" date="2010-08" db="EMBL/GenBank/DDBJ databases">
        <authorList>
            <person name="Weinstock G."/>
            <person name="Sodergren E."/>
            <person name="Clifton S."/>
            <person name="Fulton L."/>
            <person name="Fulton B."/>
            <person name="Courtney L."/>
            <person name="Fronick C."/>
            <person name="Harrison M."/>
            <person name="Strong C."/>
            <person name="Farmer C."/>
            <person name="Delahaunty K."/>
            <person name="Markovic C."/>
            <person name="Hall O."/>
            <person name="Minx P."/>
            <person name="Tomlinson C."/>
            <person name="Mitreva M."/>
            <person name="Hou S."/>
            <person name="Chen J."/>
            <person name="Wollam A."/>
            <person name="Pepin K.H."/>
            <person name="Johnson M."/>
            <person name="Bhonagiri V."/>
            <person name="Zhang X."/>
            <person name="Suruliraj S."/>
            <person name="Warren W."/>
            <person name="Chinwalla A."/>
            <person name="Mardis E.R."/>
            <person name="Wilson R.K."/>
        </authorList>
    </citation>
    <scope>NUCLEOTIDE SEQUENCE [LARGE SCALE GENOMIC DNA]</scope>
    <source>
        <strain evidence="1">HL044PA1</strain>
    </source>
</reference>